<gene>
    <name evidence="1" type="ORF">IX84_28890</name>
</gene>
<reference evidence="1 2" key="1">
    <citation type="journal article" date="2014" name="Int. J. Syst. Evol. Microbiol.">
        <title>Phaeodactylibacter xiamenensis gen. nov., sp. nov., a member of the family Saprospiraceae isolated from the marine alga Phaeodactylum tricornutum.</title>
        <authorList>
            <person name="Chen Z.Jr."/>
            <person name="Lei X."/>
            <person name="Lai Q."/>
            <person name="Li Y."/>
            <person name="Zhang B."/>
            <person name="Zhang J."/>
            <person name="Zhang H."/>
            <person name="Yang L."/>
            <person name="Zheng W."/>
            <person name="Tian Y."/>
            <person name="Yu Z."/>
            <person name="Xu H.Jr."/>
            <person name="Zheng T."/>
        </authorList>
    </citation>
    <scope>NUCLEOTIDE SEQUENCE [LARGE SCALE GENOMIC DNA]</scope>
    <source>
        <strain evidence="1 2">KD52</strain>
    </source>
</reference>
<protein>
    <submittedName>
        <fullName evidence="1">Uncharacterized protein</fullName>
    </submittedName>
</protein>
<organism evidence="1 2">
    <name type="scientific">Phaeodactylibacter xiamenensis</name>
    <dbReference type="NCBI Taxonomy" id="1524460"/>
    <lineage>
        <taxon>Bacteria</taxon>
        <taxon>Pseudomonadati</taxon>
        <taxon>Bacteroidota</taxon>
        <taxon>Saprospiria</taxon>
        <taxon>Saprospirales</taxon>
        <taxon>Haliscomenobacteraceae</taxon>
        <taxon>Phaeodactylibacter</taxon>
    </lineage>
</organism>
<dbReference type="AlphaFoldDB" id="A0A098S050"/>
<dbReference type="STRING" id="1524460.IX84_28890"/>
<comment type="caution">
    <text evidence="1">The sequence shown here is derived from an EMBL/GenBank/DDBJ whole genome shotgun (WGS) entry which is preliminary data.</text>
</comment>
<dbReference type="RefSeq" id="WP_044228841.1">
    <property type="nucleotide sequence ID" value="NZ_JBKAGJ010000035.1"/>
</dbReference>
<proteinExistence type="predicted"/>
<sequence>MNATELQQFTKAIQESTEAFKEAVETLRRERSPWANPEDAADLLGIPRTKGKFHRRRLARLVDRGILKKVRAGKTPYYWKDELRAVALKVAEGDICV</sequence>
<keyword evidence="2" id="KW-1185">Reference proteome</keyword>
<dbReference type="EMBL" id="JPOS01000090">
    <property type="protein sequence ID" value="KGE85496.1"/>
    <property type="molecule type" value="Genomic_DNA"/>
</dbReference>
<dbReference type="Proteomes" id="UP000029736">
    <property type="component" value="Unassembled WGS sequence"/>
</dbReference>
<evidence type="ECO:0000313" key="2">
    <source>
        <dbReference type="Proteomes" id="UP000029736"/>
    </source>
</evidence>
<dbReference type="OrthoDB" id="9970748at2"/>
<accession>A0A098S050</accession>
<name>A0A098S050_9BACT</name>
<evidence type="ECO:0000313" key="1">
    <source>
        <dbReference type="EMBL" id="KGE85496.1"/>
    </source>
</evidence>